<keyword evidence="3" id="KW-1185">Reference proteome</keyword>
<sequence>MNVFHDNSHKNRLLGVLKNLLEQPSYYTLSMLAAKYGVSTDSIKRDIGELRDADFMIKVAHKNRYFIASNKSLEYLQDILFFTESEKEFLLEALTKADASDKRLEKIRAKLETIYDVSKLGSSLFSKTFLNKANLLEQAKKQKRVVQLVNYRSTMSSKVSNRLVEPFNVSTKDDILHAFDVEKKVIRHFRISRIEKVKVQDQPWQYETKHHSAATDPFRIVSDQQVFVHLKLKTGALNELIERFPLAQAYIHPCAEQDDLYDFACKVNDKFLGLTNFILGHFEYIKAIIEPESLIEHIRKKSGEIKF</sequence>
<protein>
    <submittedName>
        <fullName evidence="2">Helix-turn-helix transcriptional regulator</fullName>
    </submittedName>
</protein>
<dbReference type="InterPro" id="IPR036388">
    <property type="entry name" value="WH-like_DNA-bd_sf"/>
</dbReference>
<evidence type="ECO:0000313" key="3">
    <source>
        <dbReference type="Proteomes" id="UP001597510"/>
    </source>
</evidence>
<dbReference type="RefSeq" id="WP_340234870.1">
    <property type="nucleotide sequence ID" value="NZ_JBBEWC010000003.1"/>
</dbReference>
<dbReference type="PANTHER" id="PTHR34580">
    <property type="match status" value="1"/>
</dbReference>
<dbReference type="Gene3D" id="1.10.10.10">
    <property type="entry name" value="Winged helix-like DNA-binding domain superfamily/Winged helix DNA-binding domain"/>
    <property type="match status" value="1"/>
</dbReference>
<evidence type="ECO:0000313" key="2">
    <source>
        <dbReference type="EMBL" id="MFD2521062.1"/>
    </source>
</evidence>
<dbReference type="PIRSF" id="PIRSF016838">
    <property type="entry name" value="PafC"/>
    <property type="match status" value="1"/>
</dbReference>
<dbReference type="InterPro" id="IPR051534">
    <property type="entry name" value="CBASS_pafABC_assoc_protein"/>
</dbReference>
<feature type="domain" description="WYL" evidence="1">
    <location>
        <begin position="134"/>
        <end position="199"/>
    </location>
</feature>
<dbReference type="InterPro" id="IPR026881">
    <property type="entry name" value="WYL_dom"/>
</dbReference>
<accession>A0ABW5J4V6</accession>
<reference evidence="3" key="1">
    <citation type="journal article" date="2019" name="Int. J. Syst. Evol. Microbiol.">
        <title>The Global Catalogue of Microorganisms (GCM) 10K type strain sequencing project: providing services to taxonomists for standard genome sequencing and annotation.</title>
        <authorList>
            <consortium name="The Broad Institute Genomics Platform"/>
            <consortium name="The Broad Institute Genome Sequencing Center for Infectious Disease"/>
            <person name="Wu L."/>
            <person name="Ma J."/>
        </authorList>
    </citation>
    <scope>NUCLEOTIDE SEQUENCE [LARGE SCALE GENOMIC DNA]</scope>
    <source>
        <strain evidence="3">KCTC 52344</strain>
    </source>
</reference>
<comment type="caution">
    <text evidence="2">The sequence shown here is derived from an EMBL/GenBank/DDBJ whole genome shotgun (WGS) entry which is preliminary data.</text>
</comment>
<dbReference type="InterPro" id="IPR028349">
    <property type="entry name" value="PafC-like"/>
</dbReference>
<dbReference type="PROSITE" id="PS52050">
    <property type="entry name" value="WYL"/>
    <property type="match status" value="1"/>
</dbReference>
<dbReference type="PANTHER" id="PTHR34580:SF1">
    <property type="entry name" value="PROTEIN PAFC"/>
    <property type="match status" value="1"/>
</dbReference>
<dbReference type="Pfam" id="PF13280">
    <property type="entry name" value="WYL"/>
    <property type="match status" value="1"/>
</dbReference>
<gene>
    <name evidence="2" type="ORF">ACFSR2_09220</name>
</gene>
<evidence type="ECO:0000259" key="1">
    <source>
        <dbReference type="Pfam" id="PF13280"/>
    </source>
</evidence>
<organism evidence="2 3">
    <name type="scientific">Emticicia soli</name>
    <dbReference type="NCBI Taxonomy" id="2027878"/>
    <lineage>
        <taxon>Bacteria</taxon>
        <taxon>Pseudomonadati</taxon>
        <taxon>Bacteroidota</taxon>
        <taxon>Cytophagia</taxon>
        <taxon>Cytophagales</taxon>
        <taxon>Leadbetterellaceae</taxon>
        <taxon>Emticicia</taxon>
    </lineage>
</organism>
<dbReference type="Proteomes" id="UP001597510">
    <property type="component" value="Unassembled WGS sequence"/>
</dbReference>
<proteinExistence type="predicted"/>
<dbReference type="SUPFAM" id="SSF46785">
    <property type="entry name" value="Winged helix' DNA-binding domain"/>
    <property type="match status" value="1"/>
</dbReference>
<dbReference type="InterPro" id="IPR036390">
    <property type="entry name" value="WH_DNA-bd_sf"/>
</dbReference>
<dbReference type="EMBL" id="JBHULC010000008">
    <property type="protein sequence ID" value="MFD2521062.1"/>
    <property type="molecule type" value="Genomic_DNA"/>
</dbReference>
<name>A0ABW5J4V6_9BACT</name>